<feature type="domain" description="Disease resistance protein winged helix" evidence="4">
    <location>
        <begin position="87"/>
        <end position="154"/>
    </location>
</feature>
<dbReference type="Pfam" id="PF23559">
    <property type="entry name" value="WHD_DRP"/>
    <property type="match status" value="1"/>
</dbReference>
<dbReference type="InterPro" id="IPR036388">
    <property type="entry name" value="WH-like_DNA-bd_sf"/>
</dbReference>
<dbReference type="Pfam" id="PF25019">
    <property type="entry name" value="LRR_R13L1-DRL21"/>
    <property type="match status" value="3"/>
</dbReference>
<dbReference type="InterPro" id="IPR042197">
    <property type="entry name" value="Apaf_helical"/>
</dbReference>
<evidence type="ECO:0000256" key="1">
    <source>
        <dbReference type="ARBA" id="ARBA00022614"/>
    </source>
</evidence>
<feature type="domain" description="R13L1/DRL21-like LRR repeat region" evidence="5">
    <location>
        <begin position="831"/>
        <end position="895"/>
    </location>
</feature>
<dbReference type="PANTHER" id="PTHR36766">
    <property type="entry name" value="PLANT BROAD-SPECTRUM MILDEW RESISTANCE PROTEIN RPW8"/>
    <property type="match status" value="1"/>
</dbReference>
<keyword evidence="2" id="KW-0677">Repeat</keyword>
<dbReference type="GO" id="GO:0043531">
    <property type="term" value="F:ADP binding"/>
    <property type="evidence" value="ECO:0007669"/>
    <property type="project" value="InterPro"/>
</dbReference>
<dbReference type="InterPro" id="IPR027417">
    <property type="entry name" value="P-loop_NTPase"/>
</dbReference>
<dbReference type="Proteomes" id="UP001417504">
    <property type="component" value="Unassembled WGS sequence"/>
</dbReference>
<dbReference type="EMBL" id="JBBNAE010000003">
    <property type="protein sequence ID" value="KAK9138375.1"/>
    <property type="molecule type" value="Genomic_DNA"/>
</dbReference>
<name>A0AAP0JSV6_9MAGN</name>
<dbReference type="SUPFAM" id="SSF52058">
    <property type="entry name" value="L domain-like"/>
    <property type="match status" value="2"/>
</dbReference>
<keyword evidence="1" id="KW-0433">Leucine-rich repeat</keyword>
<dbReference type="PRINTS" id="PR00364">
    <property type="entry name" value="DISEASERSIST"/>
</dbReference>
<comment type="caution">
    <text evidence="6">The sequence shown here is derived from an EMBL/GenBank/DDBJ whole genome shotgun (WGS) entry which is preliminary data.</text>
</comment>
<evidence type="ECO:0000313" key="6">
    <source>
        <dbReference type="EMBL" id="KAK9138375.1"/>
    </source>
</evidence>
<organism evidence="6 7">
    <name type="scientific">Stephania japonica</name>
    <dbReference type="NCBI Taxonomy" id="461633"/>
    <lineage>
        <taxon>Eukaryota</taxon>
        <taxon>Viridiplantae</taxon>
        <taxon>Streptophyta</taxon>
        <taxon>Embryophyta</taxon>
        <taxon>Tracheophyta</taxon>
        <taxon>Spermatophyta</taxon>
        <taxon>Magnoliopsida</taxon>
        <taxon>Ranunculales</taxon>
        <taxon>Menispermaceae</taxon>
        <taxon>Menispermoideae</taxon>
        <taxon>Cissampelideae</taxon>
        <taxon>Stephania</taxon>
    </lineage>
</organism>
<feature type="domain" description="R13L1/DRL21-like LRR repeat region" evidence="5">
    <location>
        <begin position="346"/>
        <end position="475"/>
    </location>
</feature>
<dbReference type="FunFam" id="1.10.10.10:FF:000322">
    <property type="entry name" value="Probable disease resistance protein At1g63360"/>
    <property type="match status" value="1"/>
</dbReference>
<dbReference type="GO" id="GO:0006952">
    <property type="term" value="P:defense response"/>
    <property type="evidence" value="ECO:0007669"/>
    <property type="project" value="UniProtKB-KW"/>
</dbReference>
<dbReference type="Gene3D" id="3.80.10.10">
    <property type="entry name" value="Ribonuclease Inhibitor"/>
    <property type="match status" value="4"/>
</dbReference>
<dbReference type="PANTHER" id="PTHR36766:SF70">
    <property type="entry name" value="DISEASE RESISTANCE PROTEIN RGA4"/>
    <property type="match status" value="1"/>
</dbReference>
<proteinExistence type="predicted"/>
<dbReference type="InterPro" id="IPR058922">
    <property type="entry name" value="WHD_DRP"/>
</dbReference>
<evidence type="ECO:0000313" key="7">
    <source>
        <dbReference type="Proteomes" id="UP001417504"/>
    </source>
</evidence>
<dbReference type="InterPro" id="IPR032675">
    <property type="entry name" value="LRR_dom_sf"/>
</dbReference>
<dbReference type="SUPFAM" id="SSF52540">
    <property type="entry name" value="P-loop containing nucleoside triphosphate hydrolases"/>
    <property type="match status" value="1"/>
</dbReference>
<protein>
    <recommendedName>
        <fullName evidence="8">NB-ARC domain-containing protein</fullName>
    </recommendedName>
</protein>
<evidence type="ECO:0000256" key="2">
    <source>
        <dbReference type="ARBA" id="ARBA00022737"/>
    </source>
</evidence>
<sequence>MQGGPERTSDLVEIGREVVKKCGGVPLALKVLGGLMHEKKSKREWLAICNCEIWKTDDVQKKVMGILKLSYNNLPPKVRQCFSYCAIFPKDHRIEKYEVIHLWMAQGFLRTSNQGELMEDIGQEFFNILCMASLFEERISDRYYQMHDLVHDLAMILCGSECKGAGHANDDETNKDVRHISLISSEKRLEIPKGIDEVRKLRTFYSFHSYGNFYDPSQVIISLPKLLQLWPLRVLVLRGLPLRELPSSIGGLKLLKYLDLSDSKIETLPSSIVKLYNLQTFNISNCLELFELPKCIETLTQLRHFYAYSIYIKYRETSRGFNKLRFLQTLDILKLCGGPESASKHIAELEHLNYLKGTLRIENLGDVNDVKAMEKANLTGKENLHTLDMDWKSVTEGDNRNVSHHTELLEALQPHRNLQGLAISNFQGLELPCWMSNNSTLPNLVKLELRDCNKCTRIKSLGRLPILKELVIKKMSSLTIVGEGPEEAPILYPCLVKLLVCDVRNLEDWFEDSADIFPLLQELELRRCPKLINMPSRFPSLQKLTIEEVKSDTVRSITKNITSLTSLSFEGSSSYSEKEEEELVARMLGNNKLLKSLTVKGLSSMRCLPDLSGLQLLRELYISHCEALKTCPDLSPSLKELSIDDCPALEIESARLRCVVESLWIDDVKAFLVDDTLWSNKLSHLHVNNVPEFVQLPVNFLLNNMHLRTIEILRCPQFEGFLSSNEEEIRSSPDSPPPPSSSSCCVQRLELRNCTSILRLQLQWFTQLQYLTVVGCKGLQSLEGLQSLRNIEWLAVDLPFLDAIEMDNHLISSLNSLHIYGWSCLKSLPEQIQHLSRLEYLNIFGFDGMENLPDWLGKLTALETLEISICKNLMHLPSANAMRKLTSLRKLNIQFCPLLTERCKPPKKRCGLCSGSSEWHKISHIYEVDLGLESFD</sequence>
<evidence type="ECO:0008006" key="8">
    <source>
        <dbReference type="Google" id="ProtNLM"/>
    </source>
</evidence>
<evidence type="ECO:0000256" key="3">
    <source>
        <dbReference type="ARBA" id="ARBA00022821"/>
    </source>
</evidence>
<dbReference type="AlphaFoldDB" id="A0AAP0JSV6"/>
<keyword evidence="3" id="KW-0611">Plant defense</keyword>
<dbReference type="Gene3D" id="1.10.10.10">
    <property type="entry name" value="Winged helix-like DNA-binding domain superfamily/Winged helix DNA-binding domain"/>
    <property type="match status" value="1"/>
</dbReference>
<gene>
    <name evidence="6" type="ORF">Sjap_008969</name>
</gene>
<accession>A0AAP0JSV6</accession>
<evidence type="ECO:0000259" key="5">
    <source>
        <dbReference type="Pfam" id="PF25019"/>
    </source>
</evidence>
<evidence type="ECO:0000259" key="4">
    <source>
        <dbReference type="Pfam" id="PF23559"/>
    </source>
</evidence>
<reference evidence="6 7" key="1">
    <citation type="submission" date="2024-01" db="EMBL/GenBank/DDBJ databases">
        <title>Genome assemblies of Stephania.</title>
        <authorList>
            <person name="Yang L."/>
        </authorList>
    </citation>
    <scope>NUCLEOTIDE SEQUENCE [LARGE SCALE GENOMIC DNA]</scope>
    <source>
        <strain evidence="6">QJT</strain>
        <tissue evidence="6">Leaf</tissue>
    </source>
</reference>
<feature type="domain" description="R13L1/DRL21-like LRR repeat region" evidence="5">
    <location>
        <begin position="559"/>
        <end position="646"/>
    </location>
</feature>
<keyword evidence="7" id="KW-1185">Reference proteome</keyword>
<dbReference type="InterPro" id="IPR056789">
    <property type="entry name" value="LRR_R13L1-DRL21"/>
</dbReference>
<dbReference type="Gene3D" id="1.10.8.430">
    <property type="entry name" value="Helical domain of apoptotic protease-activating factors"/>
    <property type="match status" value="1"/>
</dbReference>